<name>A0A1H1HHM3_9ACTN</name>
<feature type="binding site" evidence="1">
    <location>
        <position position="38"/>
    </location>
    <ligand>
        <name>Zn(2+)</name>
        <dbReference type="ChEBI" id="CHEBI:29105"/>
    </ligand>
</feature>
<dbReference type="GO" id="GO:0045893">
    <property type="term" value="P:positive regulation of DNA-templated transcription"/>
    <property type="evidence" value="ECO:0007669"/>
    <property type="project" value="UniProtKB-UniRule"/>
</dbReference>
<dbReference type="Pfam" id="PF13397">
    <property type="entry name" value="RbpA"/>
    <property type="match status" value="1"/>
</dbReference>
<dbReference type="HAMAP" id="MF_01483">
    <property type="entry name" value="RbpA"/>
    <property type="match status" value="1"/>
</dbReference>
<keyword evidence="1" id="KW-0862">Zinc</keyword>
<keyword evidence="1" id="KW-0804">Transcription</keyword>
<evidence type="ECO:0000313" key="4">
    <source>
        <dbReference type="Proteomes" id="UP000217103"/>
    </source>
</evidence>
<evidence type="ECO:0000256" key="1">
    <source>
        <dbReference type="HAMAP-Rule" id="MF_01483"/>
    </source>
</evidence>
<feature type="binding site" evidence="1">
    <location>
        <position position="56"/>
    </location>
    <ligand>
        <name>Zn(2+)</name>
        <dbReference type="ChEBI" id="CHEBI:29105"/>
    </ligand>
</feature>
<dbReference type="OrthoDB" id="3618415at2"/>
<keyword evidence="1" id="KW-0479">Metal-binding</keyword>
<comment type="cofactor">
    <cofactor evidence="1">
        <name>Zn(2+)</name>
        <dbReference type="ChEBI" id="CHEBI:29105"/>
    </cofactor>
    <text evidence="1">Bind 1 Zn(2+) per subunit.</text>
</comment>
<dbReference type="Gene3D" id="2.20.28.270">
    <property type="entry name" value="RNA polymerase-binding protein A"/>
    <property type="match status" value="1"/>
</dbReference>
<dbReference type="InterPro" id="IPR025182">
    <property type="entry name" value="RNApol-bd_RbpA"/>
</dbReference>
<reference evidence="3 4" key="1">
    <citation type="submission" date="2016-10" db="EMBL/GenBank/DDBJ databases">
        <authorList>
            <person name="de Groot N.N."/>
        </authorList>
    </citation>
    <scope>NUCLEOTIDE SEQUENCE [LARGE SCALE GENOMIC DNA]</scope>
    <source>
        <strain evidence="3 4">DSM 43794</strain>
    </source>
</reference>
<comment type="similarity">
    <text evidence="1">Belongs to the RNA polymerase-binding protein RbpA family.</text>
</comment>
<feature type="binding site" evidence="1">
    <location>
        <position position="34"/>
    </location>
    <ligand>
        <name>Zn(2+)</name>
        <dbReference type="ChEBI" id="CHEBI:29105"/>
    </ligand>
</feature>
<feature type="region of interest" description="Disordered" evidence="2">
    <location>
        <begin position="1"/>
        <end position="22"/>
    </location>
</feature>
<dbReference type="Proteomes" id="UP000217103">
    <property type="component" value="Unassembled WGS sequence"/>
</dbReference>
<dbReference type="RefSeq" id="WP_093261564.1">
    <property type="nucleotide sequence ID" value="NZ_FNKK01000002.1"/>
</dbReference>
<comment type="subunit">
    <text evidence="1">Forms a complex with the RNAP catalytic core and with free principal sigma factors.</text>
</comment>
<dbReference type="AlphaFoldDB" id="A0A1H1HHM3"/>
<feature type="binding site" evidence="1">
    <location>
        <position position="59"/>
    </location>
    <ligand>
        <name>Zn(2+)</name>
        <dbReference type="ChEBI" id="CHEBI:29105"/>
    </ligand>
</feature>
<proteinExistence type="inferred from homology"/>
<keyword evidence="1" id="KW-0805">Transcription regulation</keyword>
<evidence type="ECO:0000313" key="3">
    <source>
        <dbReference type="EMBL" id="SDR24616.1"/>
    </source>
</evidence>
<comment type="function">
    <text evidence="1">Binds to RNA polymerase (RNAP), stimulating transcription from principal, but not alternative sigma factor promoters.</text>
</comment>
<gene>
    <name evidence="1" type="primary">rbpA</name>
    <name evidence="3" type="ORF">SAMN04489764_4421</name>
</gene>
<protein>
    <recommendedName>
        <fullName evidence="1">RNA polymerase-binding protein RbpA</fullName>
    </recommendedName>
</protein>
<dbReference type="STRING" id="35622.SAMN04489764_4421"/>
<accession>A0A1H1HHM3</accession>
<dbReference type="GO" id="GO:0008270">
    <property type="term" value="F:zinc ion binding"/>
    <property type="evidence" value="ECO:0007669"/>
    <property type="project" value="UniProtKB-UniRule"/>
</dbReference>
<dbReference type="GO" id="GO:0001000">
    <property type="term" value="F:bacterial-type RNA polymerase core enzyme binding"/>
    <property type="evidence" value="ECO:0007669"/>
    <property type="project" value="UniProtKB-UniRule"/>
</dbReference>
<dbReference type="InterPro" id="IPR038638">
    <property type="entry name" value="RbpA_sf"/>
</dbReference>
<organism evidence="3 4">
    <name type="scientific">Thermostaphylospora chromogena</name>
    <dbReference type="NCBI Taxonomy" id="35622"/>
    <lineage>
        <taxon>Bacteria</taxon>
        <taxon>Bacillati</taxon>
        <taxon>Actinomycetota</taxon>
        <taxon>Actinomycetes</taxon>
        <taxon>Streptosporangiales</taxon>
        <taxon>Thermomonosporaceae</taxon>
        <taxon>Thermostaphylospora</taxon>
    </lineage>
</organism>
<dbReference type="EMBL" id="FNKK01000002">
    <property type="protein sequence ID" value="SDR24616.1"/>
    <property type="molecule type" value="Genomic_DNA"/>
</dbReference>
<sequence length="114" mass="12954">MGERALRGTRLGATSYENDRNTDLAPRQEVSYTCPKGHRFSVPLAAEAEIPPTWECRNCGSTAVRVDGEPPQAKKVKPPRTHWDMLLERRSIEDLEEVLNERLAILRAQRRKSA</sequence>
<evidence type="ECO:0000256" key="2">
    <source>
        <dbReference type="SAM" id="MobiDB-lite"/>
    </source>
</evidence>
<keyword evidence="4" id="KW-1185">Reference proteome</keyword>